<dbReference type="GO" id="GO:0051537">
    <property type="term" value="F:2 iron, 2 sulfur cluster binding"/>
    <property type="evidence" value="ECO:0007669"/>
    <property type="project" value="UniProtKB-KW"/>
</dbReference>
<keyword evidence="2" id="KW-0479">Metal-binding</keyword>
<comment type="caution">
    <text evidence="7">The sequence shown here is derived from an EMBL/GenBank/DDBJ whole genome shotgun (WGS) entry which is preliminary data.</text>
</comment>
<dbReference type="SUPFAM" id="SSF55961">
    <property type="entry name" value="Bet v1-like"/>
    <property type="match status" value="1"/>
</dbReference>
<keyword evidence="3" id="KW-0560">Oxidoreductase</keyword>
<dbReference type="PANTHER" id="PTHR21266:SF60">
    <property type="entry name" value="3-KETOSTEROID-9-ALPHA-MONOOXYGENASE, OXYGENASE COMPONENT"/>
    <property type="match status" value="1"/>
</dbReference>
<reference evidence="7" key="1">
    <citation type="submission" date="2020-01" db="EMBL/GenBank/DDBJ databases">
        <title>Insect and environment-associated Actinomycetes.</title>
        <authorList>
            <person name="Currrie C."/>
            <person name="Chevrette M."/>
            <person name="Carlson C."/>
            <person name="Stubbendieck R."/>
            <person name="Wendt-Pienkowski E."/>
        </authorList>
    </citation>
    <scope>NUCLEOTIDE SEQUENCE</scope>
    <source>
        <strain evidence="7">SID14436</strain>
    </source>
</reference>
<dbReference type="Pfam" id="PF19112">
    <property type="entry name" value="VanA_C"/>
    <property type="match status" value="1"/>
</dbReference>
<keyword evidence="4" id="KW-0408">Iron</keyword>
<dbReference type="Pfam" id="PF00355">
    <property type="entry name" value="Rieske"/>
    <property type="match status" value="1"/>
</dbReference>
<dbReference type="Gene3D" id="2.102.10.10">
    <property type="entry name" value="Rieske [2Fe-2S] iron-sulphur domain"/>
    <property type="match status" value="1"/>
</dbReference>
<dbReference type="Gene3D" id="3.90.380.10">
    <property type="entry name" value="Naphthalene 1,2-dioxygenase Alpha Subunit, Chain A, domain 1"/>
    <property type="match status" value="1"/>
</dbReference>
<dbReference type="RefSeq" id="WP_164336741.1">
    <property type="nucleotide sequence ID" value="NZ_JAAGMD010000725.1"/>
</dbReference>
<dbReference type="InterPro" id="IPR036922">
    <property type="entry name" value="Rieske_2Fe-2S_sf"/>
</dbReference>
<dbReference type="PROSITE" id="PS51296">
    <property type="entry name" value="RIESKE"/>
    <property type="match status" value="1"/>
</dbReference>
<dbReference type="PANTHER" id="PTHR21266">
    <property type="entry name" value="IRON-SULFUR DOMAIN CONTAINING PROTEIN"/>
    <property type="match status" value="1"/>
</dbReference>
<dbReference type="InterPro" id="IPR044043">
    <property type="entry name" value="VanA_C_cat"/>
</dbReference>
<dbReference type="InterPro" id="IPR050584">
    <property type="entry name" value="Cholesterol_7-desaturase"/>
</dbReference>
<name>A0A6G3R1W6_9ACTN</name>
<evidence type="ECO:0000256" key="4">
    <source>
        <dbReference type="ARBA" id="ARBA00023004"/>
    </source>
</evidence>
<dbReference type="PROSITE" id="PS00570">
    <property type="entry name" value="RING_HYDROXYL_ALPHA"/>
    <property type="match status" value="1"/>
</dbReference>
<feature type="domain" description="Rieske" evidence="6">
    <location>
        <begin position="18"/>
        <end position="122"/>
    </location>
</feature>
<dbReference type="InterPro" id="IPR015881">
    <property type="entry name" value="ARHD_Rieske_2Fe_2S"/>
</dbReference>
<evidence type="ECO:0000259" key="6">
    <source>
        <dbReference type="PROSITE" id="PS51296"/>
    </source>
</evidence>
<dbReference type="InterPro" id="IPR017941">
    <property type="entry name" value="Rieske_2Fe-2S"/>
</dbReference>
<accession>A0A6G3R1W6</accession>
<proteinExistence type="predicted"/>
<gene>
    <name evidence="7" type="ORF">G3I53_26085</name>
</gene>
<evidence type="ECO:0000256" key="5">
    <source>
        <dbReference type="ARBA" id="ARBA00023014"/>
    </source>
</evidence>
<evidence type="ECO:0000256" key="2">
    <source>
        <dbReference type="ARBA" id="ARBA00022723"/>
    </source>
</evidence>
<dbReference type="EMBL" id="JAAGMD010000725">
    <property type="protein sequence ID" value="NEA89420.1"/>
    <property type="molecule type" value="Genomic_DNA"/>
</dbReference>
<dbReference type="GO" id="GO:0004497">
    <property type="term" value="F:monooxygenase activity"/>
    <property type="evidence" value="ECO:0007669"/>
    <property type="project" value="UniProtKB-ARBA"/>
</dbReference>
<dbReference type="GO" id="GO:0016705">
    <property type="term" value="F:oxidoreductase activity, acting on paired donors, with incorporation or reduction of molecular oxygen"/>
    <property type="evidence" value="ECO:0007669"/>
    <property type="project" value="UniProtKB-ARBA"/>
</dbReference>
<sequence>METSDLLAVERAFLRHLWVPVARVEDVRREGVVRARILDTELVVYGVDGVITVADAACPHRGAALWEGRVEDGALECPYHGWLFAPETGHCTLIPSLPPRTRLPAVSLRTHPALELYGHVWTSLDEPYLPPPEINGYSPETWDLACGNPADLSCGMRQLTENFRDTAHFPFVHQKSMGPDVQRVVPPYEVERRDWQLSWSLTTDLGGTALDGHGDLANDQTITYSLAMPMTASALTVFPDGSRRLVAQFAVPIATDGLTVRQFWVVGVEKDATHGVSLPEMWEYERLIFEEDFHIVENQHPKEAPLTGNTQAHTRADRYSLAYRRAYVDMLEQFADDHDNKGLM</sequence>
<keyword evidence="1" id="KW-0001">2Fe-2S</keyword>
<dbReference type="AlphaFoldDB" id="A0A6G3R1W6"/>
<organism evidence="7">
    <name type="scientific">Streptomyces sp. SID14436</name>
    <dbReference type="NCBI Taxonomy" id="2706070"/>
    <lineage>
        <taxon>Bacteria</taxon>
        <taxon>Bacillati</taxon>
        <taxon>Actinomycetota</taxon>
        <taxon>Actinomycetes</taxon>
        <taxon>Kitasatosporales</taxon>
        <taxon>Streptomycetaceae</taxon>
        <taxon>Streptomyces</taxon>
    </lineage>
</organism>
<evidence type="ECO:0000256" key="3">
    <source>
        <dbReference type="ARBA" id="ARBA00023002"/>
    </source>
</evidence>
<dbReference type="GO" id="GO:0005506">
    <property type="term" value="F:iron ion binding"/>
    <property type="evidence" value="ECO:0007669"/>
    <property type="project" value="InterPro"/>
</dbReference>
<protein>
    <submittedName>
        <fullName evidence="7">Rieske 2Fe-2S domain-containing protein</fullName>
    </submittedName>
</protein>
<keyword evidence="5" id="KW-0411">Iron-sulfur</keyword>
<dbReference type="SUPFAM" id="SSF50022">
    <property type="entry name" value="ISP domain"/>
    <property type="match status" value="1"/>
</dbReference>
<evidence type="ECO:0000313" key="7">
    <source>
        <dbReference type="EMBL" id="NEA89420.1"/>
    </source>
</evidence>
<evidence type="ECO:0000256" key="1">
    <source>
        <dbReference type="ARBA" id="ARBA00022714"/>
    </source>
</evidence>